<feature type="compositionally biased region" description="Basic residues" evidence="1">
    <location>
        <begin position="483"/>
        <end position="494"/>
    </location>
</feature>
<protein>
    <recommendedName>
        <fullName evidence="4">RanBP2-type domain-containing protein</fullName>
    </recommendedName>
</protein>
<evidence type="ECO:0000256" key="1">
    <source>
        <dbReference type="SAM" id="MobiDB-lite"/>
    </source>
</evidence>
<dbReference type="EMBL" id="JXJN01007223">
    <property type="status" value="NOT_ANNOTATED_CDS"/>
    <property type="molecule type" value="Genomic_DNA"/>
</dbReference>
<reference evidence="2" key="2">
    <citation type="submission" date="2020-05" db="UniProtKB">
        <authorList>
            <consortium name="EnsemblMetazoa"/>
        </authorList>
    </citation>
    <scope>IDENTIFICATION</scope>
    <source>
        <strain evidence="2">IAEA</strain>
    </source>
</reference>
<reference evidence="3" key="1">
    <citation type="submission" date="2015-01" db="EMBL/GenBank/DDBJ databases">
        <authorList>
            <person name="Aksoy S."/>
            <person name="Warren W."/>
            <person name="Wilson R.K."/>
        </authorList>
    </citation>
    <scope>NUCLEOTIDE SEQUENCE [LARGE SCALE GENOMIC DNA]</scope>
    <source>
        <strain evidence="3">IAEA</strain>
    </source>
</reference>
<evidence type="ECO:0000313" key="2">
    <source>
        <dbReference type="EnsemblMetazoa" id="GPPI015945-PA"/>
    </source>
</evidence>
<evidence type="ECO:0000313" key="3">
    <source>
        <dbReference type="Proteomes" id="UP000092460"/>
    </source>
</evidence>
<keyword evidence="3" id="KW-1185">Reference proteome</keyword>
<proteinExistence type="predicted"/>
<dbReference type="Gene3D" id="4.10.1060.10">
    <property type="entry name" value="Zinc finger, RanBP2-type"/>
    <property type="match status" value="1"/>
</dbReference>
<dbReference type="VEuPathDB" id="VectorBase:GPPI015945"/>
<name>A0A1B0B1P3_9MUSC</name>
<dbReference type="EnsemblMetazoa" id="GPPI015945-RA">
    <property type="protein sequence ID" value="GPPI015945-PA"/>
    <property type="gene ID" value="GPPI015945"/>
</dbReference>
<sequence length="494" mass="53349">MEFQELVSTSFMQLNTQGLAWAQICYKTSQPKSGSFSETLNKELLASSKSKAEASKTTLDGTFQFRKSEDERKCNACRVCKNSEAVKCSACEITKTFEKQQTCLTTTFNNLPLTSSAFRSAFKMNTEEWNCEERMVRNNEESSECVECETTKKVSSSTSILMADNGFGDMSKSKSNIWQCDQCLVGGQNKTPGHNEKFGSGGGSAASTSGFKFARLARKLIDVNHTTATISNFTASAPPNSRLKLLPAQETASNGNESIFANAFANNAEKFTFVGSVGKFSFGSLPSNTSKNTNESKQATTALTTTNTLAIKSTLSAVDFGTQSSASTCDSGTFTENSSDNINKGSCNGTTRIQQGNVPTSVTSGFAFKRNSETILSTSDATTTTSVSFPSMAEQATNSQITSQAIFMDPAVQSSIDSLFFTSFVNTAKPAFNTGATVTQQSVYNFTGSSESMLTTKPHLNGDSTSTSRNIFMPASMPGDRLARKRRRKTRRIK</sequence>
<accession>A0A1B0B1P3</accession>
<dbReference type="AlphaFoldDB" id="A0A1B0B1P3"/>
<evidence type="ECO:0008006" key="4">
    <source>
        <dbReference type="Google" id="ProtNLM"/>
    </source>
</evidence>
<dbReference type="STRING" id="67801.A0A1B0B1P3"/>
<feature type="region of interest" description="Disordered" evidence="1">
    <location>
        <begin position="455"/>
        <end position="494"/>
    </location>
</feature>
<dbReference type="Proteomes" id="UP000092460">
    <property type="component" value="Unassembled WGS sequence"/>
</dbReference>
<organism evidence="2 3">
    <name type="scientific">Glossina palpalis gambiensis</name>
    <dbReference type="NCBI Taxonomy" id="67801"/>
    <lineage>
        <taxon>Eukaryota</taxon>
        <taxon>Metazoa</taxon>
        <taxon>Ecdysozoa</taxon>
        <taxon>Arthropoda</taxon>
        <taxon>Hexapoda</taxon>
        <taxon>Insecta</taxon>
        <taxon>Pterygota</taxon>
        <taxon>Neoptera</taxon>
        <taxon>Endopterygota</taxon>
        <taxon>Diptera</taxon>
        <taxon>Brachycera</taxon>
        <taxon>Muscomorpha</taxon>
        <taxon>Hippoboscoidea</taxon>
        <taxon>Glossinidae</taxon>
        <taxon>Glossina</taxon>
    </lineage>
</organism>